<protein>
    <recommendedName>
        <fullName evidence="2">Arrestin C-terminal-like domain-containing protein</fullName>
    </recommendedName>
</protein>
<dbReference type="InterPro" id="IPR014756">
    <property type="entry name" value="Ig_E-set"/>
</dbReference>
<accession>A0A433DKY6</accession>
<dbReference type="InterPro" id="IPR011022">
    <property type="entry name" value="Arrestin_C-like"/>
</dbReference>
<dbReference type="SMART" id="SM01017">
    <property type="entry name" value="Arrestin_C"/>
    <property type="match status" value="1"/>
</dbReference>
<feature type="domain" description="Arrestin C-terminal-like" evidence="2">
    <location>
        <begin position="266"/>
        <end position="397"/>
    </location>
</feature>
<proteinExistence type="predicted"/>
<dbReference type="Gene3D" id="2.60.40.640">
    <property type="match status" value="2"/>
</dbReference>
<dbReference type="GO" id="GO:0015031">
    <property type="term" value="P:protein transport"/>
    <property type="evidence" value="ECO:0007669"/>
    <property type="project" value="TreeGrafter"/>
</dbReference>
<dbReference type="Pfam" id="PF02752">
    <property type="entry name" value="Arrestin_C"/>
    <property type="match status" value="1"/>
</dbReference>
<dbReference type="EMBL" id="RBNI01000650">
    <property type="protein sequence ID" value="RUP51538.1"/>
    <property type="molecule type" value="Genomic_DNA"/>
</dbReference>
<sequence>MPLRLPSLRRRYHPGPAIPTTGPQQPPRTHPLSIPASFLRVVARKRSARSINNVDAPFRIELYLNAGFEQDGEPVYCPGSVIQGNVYLRLDEPICGRDGGSLKGGVVITGKWVVQLIWSSPCCVAENMSNDNGSWPGVHHLPDRYFAIRTFLWGSSKDGEHSIASFIQFASEPATTHWHTSTLYLTDLPKNEFQELSAGTHTFPFTIELPMINYSPTFDNRLFRSAMFLNATLERSYKFAPIQRRVLFHPFVETRTPKAPLLRHLNNPGFAVEAEFISQAYRPGDLITVHLHLVALPRYPVTDVRLRLVRCVKISYSDFSNIDRTIQQNVRLSTIFADLEDPLTVSLRVPSAAVPTVTTGQHLRIEYVLKLTLKTAGVCRPYRAKLEIPVTVGTLPNDVPAPAELKPYRKVPEGAGIERPRFLAQIEYETPLPMYEEERRPPSY</sequence>
<dbReference type="SUPFAM" id="SSF81296">
    <property type="entry name" value="E set domains"/>
    <property type="match status" value="1"/>
</dbReference>
<keyword evidence="4" id="KW-1185">Reference proteome</keyword>
<organism evidence="3 4">
    <name type="scientific">Jimgerdemannia flammicorona</name>
    <dbReference type="NCBI Taxonomy" id="994334"/>
    <lineage>
        <taxon>Eukaryota</taxon>
        <taxon>Fungi</taxon>
        <taxon>Fungi incertae sedis</taxon>
        <taxon>Mucoromycota</taxon>
        <taxon>Mucoromycotina</taxon>
        <taxon>Endogonomycetes</taxon>
        <taxon>Endogonales</taxon>
        <taxon>Endogonaceae</taxon>
        <taxon>Jimgerdemannia</taxon>
    </lineage>
</organism>
<dbReference type="PANTHER" id="PTHR11188">
    <property type="entry name" value="ARRESTIN DOMAIN CONTAINING PROTEIN"/>
    <property type="match status" value="1"/>
</dbReference>
<dbReference type="Proteomes" id="UP000268093">
    <property type="component" value="Unassembled WGS sequence"/>
</dbReference>
<dbReference type="AlphaFoldDB" id="A0A433DKY6"/>
<name>A0A433DKY6_9FUNG</name>
<dbReference type="OrthoDB" id="2333384at2759"/>
<evidence type="ECO:0000313" key="4">
    <source>
        <dbReference type="Proteomes" id="UP000268093"/>
    </source>
</evidence>
<dbReference type="GO" id="GO:0005737">
    <property type="term" value="C:cytoplasm"/>
    <property type="evidence" value="ECO:0007669"/>
    <property type="project" value="TreeGrafter"/>
</dbReference>
<evidence type="ECO:0000259" key="2">
    <source>
        <dbReference type="SMART" id="SM01017"/>
    </source>
</evidence>
<dbReference type="InterPro" id="IPR014752">
    <property type="entry name" value="Arrestin-like_C"/>
</dbReference>
<dbReference type="PANTHER" id="PTHR11188:SF17">
    <property type="entry name" value="FI21816P1"/>
    <property type="match status" value="1"/>
</dbReference>
<feature type="region of interest" description="Disordered" evidence="1">
    <location>
        <begin position="1"/>
        <end position="31"/>
    </location>
</feature>
<gene>
    <name evidence="3" type="ORF">BC936DRAFT_147487</name>
</gene>
<dbReference type="InterPro" id="IPR050357">
    <property type="entry name" value="Arrestin_domain-protein"/>
</dbReference>
<reference evidence="3 4" key="1">
    <citation type="journal article" date="2018" name="New Phytol.">
        <title>Phylogenomics of Endogonaceae and evolution of mycorrhizas within Mucoromycota.</title>
        <authorList>
            <person name="Chang Y."/>
            <person name="Desiro A."/>
            <person name="Na H."/>
            <person name="Sandor L."/>
            <person name="Lipzen A."/>
            <person name="Clum A."/>
            <person name="Barry K."/>
            <person name="Grigoriev I.V."/>
            <person name="Martin F.M."/>
            <person name="Stajich J.E."/>
            <person name="Smith M.E."/>
            <person name="Bonito G."/>
            <person name="Spatafora J.W."/>
        </authorList>
    </citation>
    <scope>NUCLEOTIDE SEQUENCE [LARGE SCALE GENOMIC DNA]</scope>
    <source>
        <strain evidence="3 4">GMNB39</strain>
    </source>
</reference>
<comment type="caution">
    <text evidence="3">The sequence shown here is derived from an EMBL/GenBank/DDBJ whole genome shotgun (WGS) entry which is preliminary data.</text>
</comment>
<evidence type="ECO:0000313" key="3">
    <source>
        <dbReference type="EMBL" id="RUP51538.1"/>
    </source>
</evidence>
<evidence type="ECO:0000256" key="1">
    <source>
        <dbReference type="SAM" id="MobiDB-lite"/>
    </source>
</evidence>